<evidence type="ECO:0000256" key="10">
    <source>
        <dbReference type="SAM" id="MobiDB-lite"/>
    </source>
</evidence>
<dbReference type="InterPro" id="IPR001356">
    <property type="entry name" value="HD"/>
</dbReference>
<dbReference type="GO" id="GO:0000981">
    <property type="term" value="F:DNA-binding transcription factor activity, RNA polymerase II-specific"/>
    <property type="evidence" value="ECO:0007669"/>
    <property type="project" value="InterPro"/>
</dbReference>
<evidence type="ECO:0000256" key="4">
    <source>
        <dbReference type="ARBA" id="ARBA00023125"/>
    </source>
</evidence>
<evidence type="ECO:0000256" key="8">
    <source>
        <dbReference type="RuleBase" id="RU000682"/>
    </source>
</evidence>
<feature type="compositionally biased region" description="Polar residues" evidence="10">
    <location>
        <begin position="50"/>
        <end position="63"/>
    </location>
</feature>
<feature type="region of interest" description="Disordered" evidence="10">
    <location>
        <begin position="224"/>
        <end position="273"/>
    </location>
</feature>
<accession>A0A443SW87</accession>
<feature type="DNA-binding region" description="Homeobox" evidence="7">
    <location>
        <begin position="291"/>
        <end position="350"/>
    </location>
</feature>
<dbReference type="InterPro" id="IPR017995">
    <property type="entry name" value="Homeobox_antennapedia"/>
</dbReference>
<dbReference type="PANTHER" id="PTHR45659">
    <property type="entry name" value="HOMEOBOX PROTEIN HOX"/>
    <property type="match status" value="1"/>
</dbReference>
<dbReference type="SMART" id="SM00389">
    <property type="entry name" value="HOX"/>
    <property type="match status" value="1"/>
</dbReference>
<dbReference type="GO" id="GO:0000122">
    <property type="term" value="P:negative regulation of transcription by RNA polymerase II"/>
    <property type="evidence" value="ECO:0007669"/>
    <property type="project" value="TreeGrafter"/>
</dbReference>
<dbReference type="PRINTS" id="PR00025">
    <property type="entry name" value="ANTENNAPEDIA"/>
</dbReference>
<dbReference type="InterPro" id="IPR017970">
    <property type="entry name" value="Homeobox_CS"/>
</dbReference>
<evidence type="ECO:0000256" key="9">
    <source>
        <dbReference type="RuleBase" id="RU004442"/>
    </source>
</evidence>
<proteinExistence type="inferred from homology"/>
<evidence type="ECO:0000256" key="5">
    <source>
        <dbReference type="ARBA" id="ARBA00023155"/>
    </source>
</evidence>
<dbReference type="GO" id="GO:0000978">
    <property type="term" value="F:RNA polymerase II cis-regulatory region sequence-specific DNA binding"/>
    <property type="evidence" value="ECO:0007669"/>
    <property type="project" value="TreeGrafter"/>
</dbReference>
<dbReference type="OrthoDB" id="6159439at2759"/>
<dbReference type="InterPro" id="IPR009057">
    <property type="entry name" value="Homeodomain-like_sf"/>
</dbReference>
<evidence type="ECO:0000256" key="7">
    <source>
        <dbReference type="PROSITE-ProRule" id="PRU00108"/>
    </source>
</evidence>
<feature type="compositionally biased region" description="Polar residues" evidence="10">
    <location>
        <begin position="247"/>
        <end position="273"/>
    </location>
</feature>
<dbReference type="PRINTS" id="PR00024">
    <property type="entry name" value="HOMEOBOX"/>
</dbReference>
<keyword evidence="5 7" id="KW-0371">Homeobox</keyword>
<dbReference type="FunFam" id="1.10.10.60:FF:000193">
    <property type="entry name" value="Ultrabithorax, isoform C"/>
    <property type="match status" value="1"/>
</dbReference>
<keyword evidence="4 7" id="KW-0238">DNA-binding</keyword>
<comment type="subcellular location">
    <subcellularLocation>
        <location evidence="1 7 8">Nucleus</location>
    </subcellularLocation>
</comment>
<keyword evidence="3" id="KW-0217">Developmental protein</keyword>
<dbReference type="SUPFAM" id="SSF46689">
    <property type="entry name" value="Homeodomain-like"/>
    <property type="match status" value="1"/>
</dbReference>
<feature type="compositionally biased region" description="Polar residues" evidence="10">
    <location>
        <begin position="32"/>
        <end position="42"/>
    </location>
</feature>
<evidence type="ECO:0000256" key="1">
    <source>
        <dbReference type="ARBA" id="ARBA00004123"/>
    </source>
</evidence>
<protein>
    <submittedName>
        <fullName evidence="12">Fushi tarazu-like protein</fullName>
    </submittedName>
</protein>
<feature type="compositionally biased region" description="Basic residues" evidence="10">
    <location>
        <begin position="86"/>
        <end position="106"/>
    </location>
</feature>
<reference evidence="12 13" key="1">
    <citation type="journal article" date="2018" name="Gigascience">
        <title>Genomes of trombidid mites reveal novel predicted allergens and laterally-transferred genes associated with secondary metabolism.</title>
        <authorList>
            <person name="Dong X."/>
            <person name="Chaisiri K."/>
            <person name="Xia D."/>
            <person name="Armstrong S.D."/>
            <person name="Fang Y."/>
            <person name="Donnelly M.J."/>
            <person name="Kadowaki T."/>
            <person name="McGarry J.W."/>
            <person name="Darby A.C."/>
            <person name="Makepeace B.L."/>
        </authorList>
    </citation>
    <scope>NUCLEOTIDE SEQUENCE [LARGE SCALE GENOMIC DNA]</scope>
    <source>
        <strain evidence="12">UoL-UT</strain>
    </source>
</reference>
<dbReference type="VEuPathDB" id="VectorBase:LDEU000257"/>
<feature type="domain" description="Homeobox" evidence="11">
    <location>
        <begin position="289"/>
        <end position="349"/>
    </location>
</feature>
<keyword evidence="13" id="KW-1185">Reference proteome</keyword>
<dbReference type="CDD" id="cd00086">
    <property type="entry name" value="homeodomain"/>
    <property type="match status" value="1"/>
</dbReference>
<evidence type="ECO:0000259" key="11">
    <source>
        <dbReference type="PROSITE" id="PS50071"/>
    </source>
</evidence>
<feature type="compositionally biased region" description="Low complexity" evidence="10">
    <location>
        <begin position="224"/>
        <end position="236"/>
    </location>
</feature>
<dbReference type="Gene3D" id="1.10.10.60">
    <property type="entry name" value="Homeodomain-like"/>
    <property type="match status" value="1"/>
</dbReference>
<feature type="region of interest" description="Disordered" evidence="10">
    <location>
        <begin position="24"/>
        <end position="70"/>
    </location>
</feature>
<keyword evidence="6 7" id="KW-0539">Nucleus</keyword>
<evidence type="ECO:0000256" key="3">
    <source>
        <dbReference type="ARBA" id="ARBA00022473"/>
    </source>
</evidence>
<evidence type="ECO:0000313" key="12">
    <source>
        <dbReference type="EMBL" id="RWS31783.1"/>
    </source>
</evidence>
<dbReference type="Pfam" id="PF00046">
    <property type="entry name" value="Homeodomain"/>
    <property type="match status" value="1"/>
</dbReference>
<dbReference type="STRING" id="299467.A0A443SW87"/>
<dbReference type="InterPro" id="IPR050296">
    <property type="entry name" value="Antp_homeobox"/>
</dbReference>
<dbReference type="InterPro" id="IPR000047">
    <property type="entry name" value="HTH_motif"/>
</dbReference>
<dbReference type="EMBL" id="NCKV01000063">
    <property type="protein sequence ID" value="RWS31783.1"/>
    <property type="molecule type" value="Genomic_DNA"/>
</dbReference>
<comment type="similarity">
    <text evidence="2 9">Belongs to the Antp homeobox family.</text>
</comment>
<feature type="region of interest" description="Disordered" evidence="10">
    <location>
        <begin position="86"/>
        <end position="115"/>
    </location>
</feature>
<sequence>MSSYFGATPHHNWQSSELQHHFGSAAKMSSEPYDSSEMSNGYPSYHHSPHQSYVMSSSPQQRYPSPLNANIPHSRFMDNSLAFAHHAHHSHHSHPLHPHHQHHAQHPPHAEHMPYGVNNGILVGASSASTPSPTFQMNPHAVAAVHSVHGQSHSVSNLIHHSQQPGEPLLQENGGNRAVTADQIGSQHSHHLQSQHSLVSLYSPHSNHGGTKLINRLDSSASTAITSESTTTSSVSPFLDSPPPKTPESSQASVTRNDPLNQTATGNTNDQQTQKAYYPWMKSYSDTSQGPKRTRQTYTRYQTLELEKEFHFNRYLTRRRRIEIAHSLGLTERQIKIWFQNRRMKAKKETKMKGSGVKRICRNLEADFDYDLVPSDCDVKAVQTVFSNHKTQNDTL</sequence>
<organism evidence="12 13">
    <name type="scientific">Leptotrombidium deliense</name>
    <dbReference type="NCBI Taxonomy" id="299467"/>
    <lineage>
        <taxon>Eukaryota</taxon>
        <taxon>Metazoa</taxon>
        <taxon>Ecdysozoa</taxon>
        <taxon>Arthropoda</taxon>
        <taxon>Chelicerata</taxon>
        <taxon>Arachnida</taxon>
        <taxon>Acari</taxon>
        <taxon>Acariformes</taxon>
        <taxon>Trombidiformes</taxon>
        <taxon>Prostigmata</taxon>
        <taxon>Anystina</taxon>
        <taxon>Parasitengona</taxon>
        <taxon>Trombiculoidea</taxon>
        <taxon>Trombiculidae</taxon>
        <taxon>Leptotrombidium</taxon>
    </lineage>
</organism>
<dbReference type="Proteomes" id="UP000288716">
    <property type="component" value="Unassembled WGS sequence"/>
</dbReference>
<evidence type="ECO:0000256" key="6">
    <source>
        <dbReference type="ARBA" id="ARBA00023242"/>
    </source>
</evidence>
<dbReference type="PANTHER" id="PTHR45659:SF4">
    <property type="entry name" value="HOMEOBOX PROTEIN ABDOMINAL-A"/>
    <property type="match status" value="1"/>
</dbReference>
<evidence type="ECO:0000256" key="2">
    <source>
        <dbReference type="ARBA" id="ARBA00009107"/>
    </source>
</evidence>
<dbReference type="GO" id="GO:0009952">
    <property type="term" value="P:anterior/posterior pattern specification"/>
    <property type="evidence" value="ECO:0007669"/>
    <property type="project" value="TreeGrafter"/>
</dbReference>
<dbReference type="PRINTS" id="PR00031">
    <property type="entry name" value="HTHREPRESSR"/>
</dbReference>
<dbReference type="PROSITE" id="PS50071">
    <property type="entry name" value="HOMEOBOX_2"/>
    <property type="match status" value="1"/>
</dbReference>
<dbReference type="GO" id="GO:0005634">
    <property type="term" value="C:nucleus"/>
    <property type="evidence" value="ECO:0007669"/>
    <property type="project" value="UniProtKB-SubCell"/>
</dbReference>
<dbReference type="InterPro" id="IPR020479">
    <property type="entry name" value="HD_metazoa"/>
</dbReference>
<name>A0A443SW87_9ACAR</name>
<evidence type="ECO:0000313" key="13">
    <source>
        <dbReference type="Proteomes" id="UP000288716"/>
    </source>
</evidence>
<gene>
    <name evidence="12" type="ORF">B4U80_07999</name>
</gene>
<comment type="caution">
    <text evidence="12">The sequence shown here is derived from an EMBL/GenBank/DDBJ whole genome shotgun (WGS) entry which is preliminary data.</text>
</comment>
<dbReference type="AlphaFoldDB" id="A0A443SW87"/>
<dbReference type="PROSITE" id="PS00027">
    <property type="entry name" value="HOMEOBOX_1"/>
    <property type="match status" value="1"/>
</dbReference>